<dbReference type="GO" id="GO:0008483">
    <property type="term" value="F:transaminase activity"/>
    <property type="evidence" value="ECO:0007669"/>
    <property type="project" value="UniProtKB-KW"/>
</dbReference>
<dbReference type="InterPro" id="IPR015424">
    <property type="entry name" value="PyrdxlP-dep_Trfase"/>
</dbReference>
<dbReference type="InterPro" id="IPR015421">
    <property type="entry name" value="PyrdxlP-dep_Trfase_major"/>
</dbReference>
<dbReference type="EMBL" id="NMSH01000030">
    <property type="protein sequence ID" value="PAR19733.1"/>
    <property type="molecule type" value="Genomic_DNA"/>
</dbReference>
<dbReference type="Proteomes" id="UP000216173">
    <property type="component" value="Unassembled WGS sequence"/>
</dbReference>
<evidence type="ECO:0000256" key="3">
    <source>
        <dbReference type="RuleBase" id="RU003560"/>
    </source>
</evidence>
<evidence type="ECO:0000256" key="2">
    <source>
        <dbReference type="ARBA" id="ARBA00022898"/>
    </source>
</evidence>
<comment type="caution">
    <text evidence="4">The sequence shown here is derived from an EMBL/GenBank/DDBJ whole genome shotgun (WGS) entry which is preliminary data.</text>
</comment>
<evidence type="ECO:0000313" key="5">
    <source>
        <dbReference type="Proteomes" id="UP000216173"/>
    </source>
</evidence>
<keyword evidence="4" id="KW-0032">Aminotransferase</keyword>
<dbReference type="Gene3D" id="3.40.640.10">
    <property type="entry name" value="Type I PLP-dependent aspartate aminotransferase-like (Major domain)"/>
    <property type="match status" value="1"/>
</dbReference>
<name>A0A271VNJ6_VIBMT</name>
<organism evidence="4 5">
    <name type="scientific">Vibrio metoecus</name>
    <dbReference type="NCBI Taxonomy" id="1481663"/>
    <lineage>
        <taxon>Bacteria</taxon>
        <taxon>Pseudomonadati</taxon>
        <taxon>Pseudomonadota</taxon>
        <taxon>Gammaproteobacteria</taxon>
        <taxon>Vibrionales</taxon>
        <taxon>Vibrionaceae</taxon>
        <taxon>Vibrio</taxon>
    </lineage>
</organism>
<dbReference type="RefSeq" id="WP_055044301.1">
    <property type="nucleotide sequence ID" value="NZ_LBGR01000011.1"/>
</dbReference>
<dbReference type="InterPro" id="IPR015422">
    <property type="entry name" value="PyrdxlP-dep_Trfase_small"/>
</dbReference>
<evidence type="ECO:0000313" key="4">
    <source>
        <dbReference type="EMBL" id="PAR19733.1"/>
    </source>
</evidence>
<reference evidence="5" key="1">
    <citation type="submission" date="2017-07" db="EMBL/GenBank/DDBJ databases">
        <authorList>
            <person name="Boucher Y."/>
            <person name="Orata F.D."/>
        </authorList>
    </citation>
    <scope>NUCLEOTIDE SEQUENCE [LARGE SCALE GENOMIC DNA]</scope>
    <source>
        <strain evidence="5">OYP9E10</strain>
    </source>
</reference>
<proteinExistence type="inferred from homology"/>
<comment type="cofactor">
    <cofactor evidence="1">
        <name>pyridoxal 5'-phosphate</name>
        <dbReference type="ChEBI" id="CHEBI:597326"/>
    </cofactor>
</comment>
<dbReference type="Gene3D" id="3.90.1150.10">
    <property type="entry name" value="Aspartate Aminotransferase, domain 1"/>
    <property type="match status" value="1"/>
</dbReference>
<gene>
    <name evidence="4" type="ORF">CGU03_15415</name>
</gene>
<sequence>MSNRYAISEQLLERAKSTIPLGSQTFSKSITQFPYGVSPYFAKKGKGAILWDVDGNQYVDFINGLLSVCIGYADNEINAAVTEQLANGVSFSLSHKLEADVAEKLIELVPCAEMVRFGKNGTDSTSAAIRLARAYTGKDLVLVCGYHGWQDWYIGSTSRNLGVPKSTQALTKTFKYNDIESFNVLINEHRGDIAAVIMEPMNVEYPKEGFLEHIREITKNENIVMIFDETITGCRFAQGGAQELFGVTPDLATFGKGIGNGFPLSAVMGKKEIMRLMEDIFYSGTFAGETASLAAANVVLDKVKNEGVCQHLAQLGNELKERLIALIKSHQLEDYVCCQGHPSWSFTIFKGAESITPFEMKTYFMQEMFKSGILTLGTHNLSFSHTSEHINALLDSYDRFFGKLAVCIEKGSLADELECDVLVPLFQVR</sequence>
<evidence type="ECO:0000256" key="1">
    <source>
        <dbReference type="ARBA" id="ARBA00001933"/>
    </source>
</evidence>
<dbReference type="SUPFAM" id="SSF53383">
    <property type="entry name" value="PLP-dependent transferases"/>
    <property type="match status" value="1"/>
</dbReference>
<dbReference type="PANTHER" id="PTHR43713">
    <property type="entry name" value="GLUTAMATE-1-SEMIALDEHYDE 2,1-AMINOMUTASE"/>
    <property type="match status" value="1"/>
</dbReference>
<keyword evidence="4" id="KW-0808">Transferase</keyword>
<dbReference type="InterPro" id="IPR005814">
    <property type="entry name" value="Aminotrans_3"/>
</dbReference>
<accession>A0A271VNJ6</accession>
<protein>
    <submittedName>
        <fullName evidence="4">Aspartate aminotransferase family protein</fullName>
    </submittedName>
</protein>
<dbReference type="AlphaFoldDB" id="A0A271VNJ6"/>
<keyword evidence="2 3" id="KW-0663">Pyridoxal phosphate</keyword>
<dbReference type="CDD" id="cd00610">
    <property type="entry name" value="OAT_like"/>
    <property type="match status" value="1"/>
</dbReference>
<comment type="similarity">
    <text evidence="3">Belongs to the class-III pyridoxal-phosphate-dependent aminotransferase family.</text>
</comment>
<dbReference type="GO" id="GO:0030170">
    <property type="term" value="F:pyridoxal phosphate binding"/>
    <property type="evidence" value="ECO:0007669"/>
    <property type="project" value="InterPro"/>
</dbReference>
<dbReference type="Pfam" id="PF00202">
    <property type="entry name" value="Aminotran_3"/>
    <property type="match status" value="1"/>
</dbReference>
<dbReference type="PANTHER" id="PTHR43713:SF3">
    <property type="entry name" value="GLUTAMATE-1-SEMIALDEHYDE 2,1-AMINOMUTASE 1, CHLOROPLASTIC-RELATED"/>
    <property type="match status" value="1"/>
</dbReference>